<dbReference type="Pfam" id="PF05099">
    <property type="entry name" value="TerB"/>
    <property type="match status" value="1"/>
</dbReference>
<accession>A0A2P8FJ66</accession>
<reference evidence="2 3" key="1">
    <citation type="submission" date="2018-03" db="EMBL/GenBank/DDBJ databases">
        <title>Genomic Encyclopedia of Archaeal and Bacterial Type Strains, Phase II (KMG-II): from individual species to whole genera.</title>
        <authorList>
            <person name="Goeker M."/>
        </authorList>
    </citation>
    <scope>NUCLEOTIDE SEQUENCE [LARGE SCALE GENOMIC DNA]</scope>
    <source>
        <strain evidence="2 3">DSM 100673</strain>
    </source>
</reference>
<dbReference type="InterPro" id="IPR029024">
    <property type="entry name" value="TerB-like"/>
</dbReference>
<dbReference type="SUPFAM" id="SSF158682">
    <property type="entry name" value="TerB-like"/>
    <property type="match status" value="1"/>
</dbReference>
<comment type="caution">
    <text evidence="2">The sequence shown here is derived from an EMBL/GenBank/DDBJ whole genome shotgun (WGS) entry which is preliminary data.</text>
</comment>
<evidence type="ECO:0000313" key="2">
    <source>
        <dbReference type="EMBL" id="PSL21767.1"/>
    </source>
</evidence>
<sequence>MMWDSLLTRLRGKTPASDLPEPDEKLALGALLVRVAKSDNHYDAVEIGEIDRILAATFSLNPVEAAKLRATCEKLESAAPGTPDFALVIRQNVDYPHRLEMAQALWRVIIADGEHAPEEDASLNEIESMLGIKPEDSPANQAT</sequence>
<keyword evidence="3" id="KW-1185">Reference proteome</keyword>
<dbReference type="Proteomes" id="UP000240418">
    <property type="component" value="Unassembled WGS sequence"/>
</dbReference>
<dbReference type="Gene3D" id="1.10.3680.10">
    <property type="entry name" value="TerB-like"/>
    <property type="match status" value="1"/>
</dbReference>
<dbReference type="AlphaFoldDB" id="A0A2P8FJ66"/>
<evidence type="ECO:0000259" key="1">
    <source>
        <dbReference type="Pfam" id="PF05099"/>
    </source>
</evidence>
<proteinExistence type="predicted"/>
<dbReference type="InterPro" id="IPR007791">
    <property type="entry name" value="DjlA_N"/>
</dbReference>
<protein>
    <submittedName>
        <fullName evidence="2">Putative tellurite resistance protein B-like protein</fullName>
    </submittedName>
</protein>
<dbReference type="RefSeq" id="WP_341477136.1">
    <property type="nucleotide sequence ID" value="NZ_PYGJ01000001.1"/>
</dbReference>
<organism evidence="2 3">
    <name type="scientific">Shimia abyssi</name>
    <dbReference type="NCBI Taxonomy" id="1662395"/>
    <lineage>
        <taxon>Bacteria</taxon>
        <taxon>Pseudomonadati</taxon>
        <taxon>Pseudomonadota</taxon>
        <taxon>Alphaproteobacteria</taxon>
        <taxon>Rhodobacterales</taxon>
        <taxon>Roseobacteraceae</taxon>
    </lineage>
</organism>
<name>A0A2P8FJ66_9RHOB</name>
<feature type="domain" description="Co-chaperone DjlA N-terminal" evidence="1">
    <location>
        <begin position="26"/>
        <end position="137"/>
    </location>
</feature>
<dbReference type="CDD" id="cd07313">
    <property type="entry name" value="terB_like_2"/>
    <property type="match status" value="1"/>
</dbReference>
<evidence type="ECO:0000313" key="3">
    <source>
        <dbReference type="Proteomes" id="UP000240418"/>
    </source>
</evidence>
<dbReference type="EMBL" id="PYGJ01000001">
    <property type="protein sequence ID" value="PSL21767.1"/>
    <property type="molecule type" value="Genomic_DNA"/>
</dbReference>
<gene>
    <name evidence="2" type="ORF">CLV88_101191</name>
</gene>